<evidence type="ECO:0000313" key="4">
    <source>
        <dbReference type="Proteomes" id="UP001642484"/>
    </source>
</evidence>
<sequence>METEQEPRVSSGPGPSFGDVRFLAPGSSSAARVTDEILTCTGSRELRFRISALAGTVEHLRREISNALENPSGPLAKATTWDPSQLQAAEHALKCRVALIQGPPGTGKTFIGCKLLQMFLPNSRVLVLTYKNHALDDFLQHCLQAGYVDTVARVGGRSNDDSQELQSCNLRSLRKKLQSRTGKRKNDADVDQAIHKLMALASQAKFVVAAEQHKLLVALHHFLDRGVHTVETFLMAMSGQGQEIILFLQEWMQVWLQEDPNRTGNHHHRQFLECADIVGHSLDQRWEQLPELLGDSSEQEEQVIWACYWLRDYLDRALMDWYPPGKHVAEVARAYFGQDCEQDPDEEAPARVVSADEAVVVIDSQEDLKKVSAALQQNLQVLHAVQLHDGVLIEKGWTLHRCVD</sequence>
<reference evidence="3 4" key="1">
    <citation type="submission" date="2024-02" db="EMBL/GenBank/DDBJ databases">
        <authorList>
            <person name="Chen Y."/>
            <person name="Shah S."/>
            <person name="Dougan E. K."/>
            <person name="Thang M."/>
            <person name="Chan C."/>
        </authorList>
    </citation>
    <scope>NUCLEOTIDE SEQUENCE [LARGE SCALE GENOMIC DNA]</scope>
</reference>
<keyword evidence="4" id="KW-1185">Reference proteome</keyword>
<feature type="domain" description="DNA2/NAM7 helicase helicase" evidence="2">
    <location>
        <begin position="82"/>
        <end position="224"/>
    </location>
</feature>
<evidence type="ECO:0000256" key="1">
    <source>
        <dbReference type="SAM" id="MobiDB-lite"/>
    </source>
</evidence>
<gene>
    <name evidence="3" type="ORF">CCMP2556_LOCUS26467</name>
</gene>
<comment type="caution">
    <text evidence="3">The sequence shown here is derived from an EMBL/GenBank/DDBJ whole genome shotgun (WGS) entry which is preliminary data.</text>
</comment>
<dbReference type="InterPro" id="IPR027417">
    <property type="entry name" value="P-loop_NTPase"/>
</dbReference>
<name>A0ABP0MMY6_9DINO</name>
<proteinExistence type="predicted"/>
<accession>A0ABP0MMY6</accession>
<dbReference type="Proteomes" id="UP001642484">
    <property type="component" value="Unassembled WGS sequence"/>
</dbReference>
<protein>
    <recommendedName>
        <fullName evidence="2">DNA2/NAM7 helicase helicase domain-containing protein</fullName>
    </recommendedName>
</protein>
<dbReference type="InterPro" id="IPR045055">
    <property type="entry name" value="DNA2/NAM7-like"/>
</dbReference>
<evidence type="ECO:0000313" key="3">
    <source>
        <dbReference type="EMBL" id="CAK9052473.1"/>
    </source>
</evidence>
<dbReference type="InterPro" id="IPR041677">
    <property type="entry name" value="DNA2/NAM7_AAA_11"/>
</dbReference>
<dbReference type="EMBL" id="CAXAMN010018446">
    <property type="protein sequence ID" value="CAK9052473.1"/>
    <property type="molecule type" value="Genomic_DNA"/>
</dbReference>
<feature type="region of interest" description="Disordered" evidence="1">
    <location>
        <begin position="1"/>
        <end position="21"/>
    </location>
</feature>
<evidence type="ECO:0000259" key="2">
    <source>
        <dbReference type="Pfam" id="PF13086"/>
    </source>
</evidence>
<organism evidence="3 4">
    <name type="scientific">Durusdinium trenchii</name>
    <dbReference type="NCBI Taxonomy" id="1381693"/>
    <lineage>
        <taxon>Eukaryota</taxon>
        <taxon>Sar</taxon>
        <taxon>Alveolata</taxon>
        <taxon>Dinophyceae</taxon>
        <taxon>Suessiales</taxon>
        <taxon>Symbiodiniaceae</taxon>
        <taxon>Durusdinium</taxon>
    </lineage>
</organism>
<dbReference type="Pfam" id="PF13086">
    <property type="entry name" value="AAA_11"/>
    <property type="match status" value="1"/>
</dbReference>
<dbReference type="PANTHER" id="PTHR10887:SF341">
    <property type="entry name" value="NFX1-TYPE ZINC FINGER-CONTAINING PROTEIN 1"/>
    <property type="match status" value="1"/>
</dbReference>
<dbReference type="SUPFAM" id="SSF52540">
    <property type="entry name" value="P-loop containing nucleoside triphosphate hydrolases"/>
    <property type="match status" value="1"/>
</dbReference>
<dbReference type="Gene3D" id="3.40.50.300">
    <property type="entry name" value="P-loop containing nucleotide triphosphate hydrolases"/>
    <property type="match status" value="1"/>
</dbReference>
<dbReference type="PANTHER" id="PTHR10887">
    <property type="entry name" value="DNA2/NAM7 HELICASE FAMILY"/>
    <property type="match status" value="1"/>
</dbReference>